<dbReference type="Gene3D" id="1.10.150.80">
    <property type="entry name" value="HRDC domain"/>
    <property type="match status" value="1"/>
</dbReference>
<dbReference type="PANTHER" id="PTHR13710">
    <property type="entry name" value="DNA HELICASE RECQ FAMILY MEMBER"/>
    <property type="match status" value="1"/>
</dbReference>
<dbReference type="CDD" id="cd18016">
    <property type="entry name" value="DEXHc_RecQ2_BLM"/>
    <property type="match status" value="1"/>
</dbReference>
<feature type="compositionally biased region" description="Polar residues" evidence="20">
    <location>
        <begin position="172"/>
        <end position="186"/>
    </location>
</feature>
<feature type="compositionally biased region" description="Basic and acidic residues" evidence="20">
    <location>
        <begin position="354"/>
        <end position="363"/>
    </location>
</feature>
<dbReference type="GO" id="GO:0005737">
    <property type="term" value="C:cytoplasm"/>
    <property type="evidence" value="ECO:0007669"/>
    <property type="project" value="TreeGrafter"/>
</dbReference>
<organism evidence="24 25">
    <name type="scientific">Oryzias javanicus</name>
    <name type="common">Javanese ricefish</name>
    <name type="synonym">Aplocheilus javanicus</name>
    <dbReference type="NCBI Taxonomy" id="123683"/>
    <lineage>
        <taxon>Eukaryota</taxon>
        <taxon>Metazoa</taxon>
        <taxon>Chordata</taxon>
        <taxon>Craniata</taxon>
        <taxon>Vertebrata</taxon>
        <taxon>Euteleostomi</taxon>
        <taxon>Actinopterygii</taxon>
        <taxon>Neopterygii</taxon>
        <taxon>Teleostei</taxon>
        <taxon>Neoteleostei</taxon>
        <taxon>Acanthomorphata</taxon>
        <taxon>Ovalentaria</taxon>
        <taxon>Atherinomorphae</taxon>
        <taxon>Beloniformes</taxon>
        <taxon>Adrianichthyidae</taxon>
        <taxon>Oryziinae</taxon>
        <taxon>Oryzias</taxon>
    </lineage>
</organism>
<keyword evidence="15" id="KW-0539">Nucleus</keyword>
<evidence type="ECO:0000256" key="14">
    <source>
        <dbReference type="ARBA" id="ARBA00023235"/>
    </source>
</evidence>
<evidence type="ECO:0000256" key="11">
    <source>
        <dbReference type="ARBA" id="ARBA00022840"/>
    </source>
</evidence>
<dbReference type="EMBL" id="CM012442">
    <property type="protein sequence ID" value="RVE71874.1"/>
    <property type="molecule type" value="Genomic_DNA"/>
</dbReference>
<dbReference type="GO" id="GO:0005634">
    <property type="term" value="C:nucleus"/>
    <property type="evidence" value="ECO:0007669"/>
    <property type="project" value="UniProtKB-SubCell"/>
</dbReference>
<dbReference type="GO" id="GO:0045950">
    <property type="term" value="P:negative regulation of mitotic recombination"/>
    <property type="evidence" value="ECO:0007669"/>
    <property type="project" value="Ensembl"/>
</dbReference>
<dbReference type="InterPro" id="IPR002464">
    <property type="entry name" value="DNA/RNA_helicase_DEAH_CS"/>
</dbReference>
<gene>
    <name evidence="24" type="ORF">OJAV_G00055990</name>
</gene>
<dbReference type="InterPro" id="IPR014001">
    <property type="entry name" value="Helicase_ATP-bd"/>
</dbReference>
<feature type="region of interest" description="Disordered" evidence="20">
    <location>
        <begin position="1281"/>
        <end position="1397"/>
    </location>
</feature>
<reference evidence="24 25" key="1">
    <citation type="submission" date="2018-11" db="EMBL/GenBank/DDBJ databases">
        <authorList>
            <person name="Lopez-Roques C."/>
            <person name="Donnadieu C."/>
            <person name="Bouchez O."/>
            <person name="Klopp C."/>
            <person name="Cabau C."/>
            <person name="Zahm M."/>
        </authorList>
    </citation>
    <scope>NUCLEOTIDE SEQUENCE [LARGE SCALE GENOMIC DNA]</scope>
    <source>
        <strain evidence="24">RS831</strain>
        <tissue evidence="24">Whole body</tissue>
    </source>
</reference>
<dbReference type="PROSITE" id="PS51192">
    <property type="entry name" value="HELICASE_ATP_BIND_1"/>
    <property type="match status" value="1"/>
</dbReference>
<feature type="compositionally biased region" description="Polar residues" evidence="20">
    <location>
        <begin position="1"/>
        <end position="24"/>
    </location>
</feature>
<keyword evidence="25" id="KW-1185">Reference proteome</keyword>
<dbReference type="Gene3D" id="3.40.50.300">
    <property type="entry name" value="P-loop containing nucleotide triphosphate hydrolases"/>
    <property type="match status" value="2"/>
</dbReference>
<evidence type="ECO:0000259" key="21">
    <source>
        <dbReference type="PROSITE" id="PS50967"/>
    </source>
</evidence>
<dbReference type="InterPro" id="IPR027417">
    <property type="entry name" value="P-loop_NTPase"/>
</dbReference>
<dbReference type="Pfam" id="PF16124">
    <property type="entry name" value="RecQ_Zn_bind"/>
    <property type="match status" value="1"/>
</dbReference>
<keyword evidence="6" id="KW-0547">Nucleotide-binding</keyword>
<feature type="region of interest" description="Disordered" evidence="20">
    <location>
        <begin position="1"/>
        <end position="26"/>
    </location>
</feature>
<comment type="subcellular location">
    <subcellularLocation>
        <location evidence="2">Nucleus</location>
    </subcellularLocation>
</comment>
<feature type="compositionally biased region" description="Polar residues" evidence="20">
    <location>
        <begin position="575"/>
        <end position="585"/>
    </location>
</feature>
<proteinExistence type="inferred from homology"/>
<evidence type="ECO:0000259" key="23">
    <source>
        <dbReference type="PROSITE" id="PS51194"/>
    </source>
</evidence>
<feature type="compositionally biased region" description="Low complexity" evidence="20">
    <location>
        <begin position="1333"/>
        <end position="1378"/>
    </location>
</feature>
<dbReference type="Pfam" id="PF16202">
    <property type="entry name" value="BLM_N"/>
    <property type="match status" value="1"/>
</dbReference>
<feature type="region of interest" description="Disordered" evidence="20">
    <location>
        <begin position="117"/>
        <end position="245"/>
    </location>
</feature>
<dbReference type="Proteomes" id="UP000283210">
    <property type="component" value="Chromosome 6"/>
</dbReference>
<dbReference type="InterPro" id="IPR018982">
    <property type="entry name" value="RQC_domain"/>
</dbReference>
<evidence type="ECO:0000259" key="22">
    <source>
        <dbReference type="PROSITE" id="PS51192"/>
    </source>
</evidence>
<keyword evidence="12" id="KW-0238">DNA-binding</keyword>
<dbReference type="OrthoDB" id="10261556at2759"/>
<feature type="compositionally biased region" description="Polar residues" evidence="20">
    <location>
        <begin position="117"/>
        <end position="149"/>
    </location>
</feature>
<dbReference type="GO" id="GO:0046872">
    <property type="term" value="F:metal ion binding"/>
    <property type="evidence" value="ECO:0007669"/>
    <property type="project" value="UniProtKB-KW"/>
</dbReference>
<dbReference type="FunFam" id="1.10.150.80:FF:000003">
    <property type="entry name" value="Bloom syndrome RecQ-like helicase"/>
    <property type="match status" value="1"/>
</dbReference>
<dbReference type="InterPro" id="IPR004589">
    <property type="entry name" value="DNA_helicase_ATP-dep_RecQ"/>
</dbReference>
<evidence type="ECO:0000256" key="13">
    <source>
        <dbReference type="ARBA" id="ARBA00023204"/>
    </source>
</evidence>
<dbReference type="Gene3D" id="1.10.10.10">
    <property type="entry name" value="Winged helix-like DNA-binding domain superfamily/Winged helix DNA-binding domain"/>
    <property type="match status" value="1"/>
</dbReference>
<dbReference type="InterPro" id="IPR032284">
    <property type="entry name" value="RecQ_Zn-bd"/>
</dbReference>
<comment type="cofactor">
    <cofactor evidence="1">
        <name>Zn(2+)</name>
        <dbReference type="ChEBI" id="CHEBI:29105"/>
    </cofactor>
</comment>
<dbReference type="GO" id="GO:0007281">
    <property type="term" value="P:germ cell development"/>
    <property type="evidence" value="ECO:0007669"/>
    <property type="project" value="Ensembl"/>
</dbReference>
<evidence type="ECO:0000256" key="20">
    <source>
        <dbReference type="SAM" id="MobiDB-lite"/>
    </source>
</evidence>
<evidence type="ECO:0000256" key="19">
    <source>
        <dbReference type="ARBA" id="ARBA00073450"/>
    </source>
</evidence>
<feature type="compositionally biased region" description="Basic residues" evidence="20">
    <location>
        <begin position="1314"/>
        <end position="1332"/>
    </location>
</feature>
<feature type="region of interest" description="Disordered" evidence="20">
    <location>
        <begin position="300"/>
        <end position="363"/>
    </location>
</feature>
<keyword evidence="14" id="KW-0413">Isomerase</keyword>
<evidence type="ECO:0000256" key="17">
    <source>
        <dbReference type="ARBA" id="ARBA00034808"/>
    </source>
</evidence>
<evidence type="ECO:0000256" key="4">
    <source>
        <dbReference type="ARBA" id="ARBA00022705"/>
    </source>
</evidence>
<dbReference type="GO" id="GO:0043138">
    <property type="term" value="F:3'-5' DNA helicase activity"/>
    <property type="evidence" value="ECO:0007669"/>
    <property type="project" value="UniProtKB-EC"/>
</dbReference>
<feature type="compositionally biased region" description="Polar residues" evidence="20">
    <location>
        <begin position="316"/>
        <end position="329"/>
    </location>
</feature>
<keyword evidence="9" id="KW-0347">Helicase</keyword>
<evidence type="ECO:0000313" key="24">
    <source>
        <dbReference type="EMBL" id="RVE71874.1"/>
    </source>
</evidence>
<keyword evidence="11" id="KW-0067">ATP-binding</keyword>
<dbReference type="GO" id="GO:0006260">
    <property type="term" value="P:DNA replication"/>
    <property type="evidence" value="ECO:0007669"/>
    <property type="project" value="UniProtKB-KW"/>
</dbReference>
<evidence type="ECO:0000256" key="18">
    <source>
        <dbReference type="ARBA" id="ARBA00044542"/>
    </source>
</evidence>
<dbReference type="GO" id="GO:0000723">
    <property type="term" value="P:telomere maintenance"/>
    <property type="evidence" value="ECO:0007669"/>
    <property type="project" value="TreeGrafter"/>
</dbReference>
<dbReference type="SUPFAM" id="SSF46785">
    <property type="entry name" value="Winged helix' DNA-binding domain"/>
    <property type="match status" value="1"/>
</dbReference>
<comment type="catalytic activity">
    <reaction evidence="16">
        <text>Couples ATP hydrolysis with the unwinding of duplex DNA by translocating in the 3'-5' direction.</text>
        <dbReference type="EC" id="5.6.2.4"/>
    </reaction>
</comment>
<evidence type="ECO:0000256" key="15">
    <source>
        <dbReference type="ARBA" id="ARBA00023242"/>
    </source>
</evidence>
<dbReference type="SUPFAM" id="SSF47819">
    <property type="entry name" value="HRDC-like"/>
    <property type="match status" value="1"/>
</dbReference>
<dbReference type="SMART" id="SM00490">
    <property type="entry name" value="HELICc"/>
    <property type="match status" value="1"/>
</dbReference>
<dbReference type="InterPro" id="IPR011545">
    <property type="entry name" value="DEAD/DEAH_box_helicase_dom"/>
</dbReference>
<dbReference type="GO" id="GO:0003677">
    <property type="term" value="F:DNA binding"/>
    <property type="evidence" value="ECO:0007669"/>
    <property type="project" value="UniProtKB-KW"/>
</dbReference>
<feature type="compositionally biased region" description="Polar residues" evidence="20">
    <location>
        <begin position="337"/>
        <end position="349"/>
    </location>
</feature>
<dbReference type="GO" id="GO:0005524">
    <property type="term" value="F:ATP binding"/>
    <property type="evidence" value="ECO:0007669"/>
    <property type="project" value="UniProtKB-KW"/>
</dbReference>
<evidence type="ECO:0000256" key="8">
    <source>
        <dbReference type="ARBA" id="ARBA00022801"/>
    </source>
</evidence>
<keyword evidence="10" id="KW-0862">Zinc</keyword>
<evidence type="ECO:0000256" key="16">
    <source>
        <dbReference type="ARBA" id="ARBA00034617"/>
    </source>
</evidence>
<keyword evidence="7" id="KW-0227">DNA damage</keyword>
<dbReference type="InterPro" id="IPR036388">
    <property type="entry name" value="WH-like_DNA-bd_sf"/>
</dbReference>
<dbReference type="GO" id="GO:0016818">
    <property type="term" value="F:hydrolase activity, acting on acid anhydrides, in phosphorus-containing anhydrides"/>
    <property type="evidence" value="ECO:0007669"/>
    <property type="project" value="InterPro"/>
</dbReference>
<dbReference type="GO" id="GO:0051321">
    <property type="term" value="P:meiotic cell cycle"/>
    <property type="evidence" value="ECO:0007669"/>
    <property type="project" value="Ensembl"/>
</dbReference>
<dbReference type="InterPro" id="IPR010997">
    <property type="entry name" value="HRDC-like_sf"/>
</dbReference>
<sequence>MSSLPQNNLEEQLARHNNASQSKLSLAKPKTGAFLFKKKSTSGTTKVEYPAKVTASSVLASRNVNVPKSSLLTKSSVTFSNKLERTQKTKINSFFTASSKCQSDSIIPTGNTVPACQTPSALSGNNGAATQTKAGNHSSSETNAPSFDASQFPLDDWDDFDDFETPVKTKNDSFSSGKITKPSSPSEEFPEFTGKQSSKTAHVTPELSIKDDECSRMEINEPEQSVSSNSTVSPEPGFIQEPVEFEDSPVKVKRRRPFENIKSVLSDSDSEDTNTVVGKTQTKSDGKKWIDPKVIELQDNSDPEVDFDCIPPSPVTDESSYTLSSLQTRSKTDETQSRFISVKSKSSAPTLPEPSDRLSKDSTREQLYSIMESICALVDSIPEHELISLSCGNELLLRRAHRKRILATSGDFSFRMQQPDSTVISESSFKDSSSCCVLTPSSSVLLDSRKSQQPRRLSVISLDYDSDHSGRSTYKPLSSKSSRAICVEDESICDSLSAPRLLKQPSHFSENTSHLDEDDLFPPNKPVSVQQNKSKIPTCTIVDNAETDDFYIDDFDIDDFNESDIPEYFDEAPTPSVQRQSSSTAPAIKEGGPSKSSWDKKPSTSVSTPKPPKICSPEPTFRNPAHDRFRGFNFPHSQEMMKIFHKRFGLHQFRFNQLEAINAALLGEDTFVLMPTGGGKSLCYQLPACVSPGVTVVVSPLKSLIVDQIQKLTTLDIPATSLSGDKSDSEAGRIYMQLSRKDPLIKLLYVTPEKVSASGRLISALQNLYERGLLARFVIDEAHCVSQWGHDFRPDFKRLHELRQKFPSVRMMALTATATPRVQKDILNQLNMMRPQVFTMSFNRSNLKYSVLPKKPKKVDEDCISWIKKHYPRDSGIVYCLSRNDCDAMAESLKRAGIQALSYHAGLSDGDREYVQSKWINQDGCQVICATIAFGMGIDKPDVRYVIHASLPKSVEGYYQESGRAGRDGEISHCILFYSYTDVHRIKRIISMDREGDRHTKATHFNNLHSMVHFCENVMECRRIQLLAYFGELNFNRNFCKDRPDVSCDNCAKPNEYKMKNVTEDVKKIVRFVQENCEKVGSKYGKTAQQNRLTLNMLVDIFIGSKSAKIQTGMFGMGGAYSRHNADRLFKKLVLENILVEDLYITNNGQAVSYISAGPKAMNVLSGYMQVDFYETESASSIRKHKASVSKSVSQRDEMVQTCLKDLVDLCKELGKAFGLHYYNIFSMPTLKKIAERLSSDPEVLLQIDGVTEDKLEKYGAEVMKVLQKYSEWQLPVEEQAGAADEGWIDTTRGRTHDEDDDESSTYFGNKSARGQKRKKAPFFKYSKKRKGFGNTSSNSRGGGNKSRSSSSSRGGSQAAGRGSRSSAGGPPAGRRPGILAAPTPRPFLKPSFSHLS</sequence>
<dbReference type="InterPro" id="IPR032437">
    <property type="entry name" value="BLM_N"/>
</dbReference>
<feature type="compositionally biased region" description="Acidic residues" evidence="20">
    <location>
        <begin position="155"/>
        <end position="164"/>
    </location>
</feature>
<keyword evidence="13" id="KW-0234">DNA repair</keyword>
<evidence type="ECO:0000256" key="9">
    <source>
        <dbReference type="ARBA" id="ARBA00022806"/>
    </source>
</evidence>
<dbReference type="PROSITE" id="PS00690">
    <property type="entry name" value="DEAH_ATP_HELICASE"/>
    <property type="match status" value="1"/>
</dbReference>
<feature type="region of interest" description="Disordered" evidence="20">
    <location>
        <begin position="565"/>
        <end position="622"/>
    </location>
</feature>
<protein>
    <recommendedName>
        <fullName evidence="19">RecQ-like DNA helicase BLM</fullName>
        <ecNumber evidence="17">5.6.2.4</ecNumber>
    </recommendedName>
    <alternativeName>
        <fullName evidence="18">DNA 3'-5' helicase BLM</fullName>
    </alternativeName>
</protein>
<evidence type="ECO:0000256" key="2">
    <source>
        <dbReference type="ARBA" id="ARBA00004123"/>
    </source>
</evidence>
<dbReference type="SUPFAM" id="SSF52540">
    <property type="entry name" value="P-loop containing nucleoside triphosphate hydrolases"/>
    <property type="match status" value="2"/>
</dbReference>
<dbReference type="Pfam" id="PF00271">
    <property type="entry name" value="Helicase_C"/>
    <property type="match status" value="1"/>
</dbReference>
<evidence type="ECO:0000256" key="6">
    <source>
        <dbReference type="ARBA" id="ARBA00022741"/>
    </source>
</evidence>
<dbReference type="PANTHER" id="PTHR13710:SF153">
    <property type="entry name" value="RECQ-LIKE DNA HELICASE BLM"/>
    <property type="match status" value="1"/>
</dbReference>
<name>A0A3S2N2A4_ORYJA</name>
<evidence type="ECO:0000256" key="10">
    <source>
        <dbReference type="ARBA" id="ARBA00022833"/>
    </source>
</evidence>
<dbReference type="CDD" id="cd18794">
    <property type="entry name" value="SF2_C_RecQ"/>
    <property type="match status" value="1"/>
</dbReference>
<evidence type="ECO:0000313" key="25">
    <source>
        <dbReference type="Proteomes" id="UP000283210"/>
    </source>
</evidence>
<feature type="compositionally biased region" description="Polar residues" evidence="20">
    <location>
        <begin position="266"/>
        <end position="281"/>
    </location>
</feature>
<comment type="similarity">
    <text evidence="3">Belongs to the helicase family. RecQ subfamily.</text>
</comment>
<dbReference type="FunFam" id="3.40.50.300:FF:000537">
    <property type="entry name" value="Bloom syndrome RecQ-like helicase"/>
    <property type="match status" value="1"/>
</dbReference>
<evidence type="ECO:0000256" key="12">
    <source>
        <dbReference type="ARBA" id="ARBA00023125"/>
    </source>
</evidence>
<dbReference type="InterPro" id="IPR036390">
    <property type="entry name" value="WH_DNA-bd_sf"/>
</dbReference>
<dbReference type="InterPro" id="IPR001650">
    <property type="entry name" value="Helicase_C-like"/>
</dbReference>
<keyword evidence="8" id="KW-0378">Hydrolase</keyword>
<dbReference type="InterPro" id="IPR044876">
    <property type="entry name" value="HRDC_dom_sf"/>
</dbReference>
<evidence type="ECO:0000256" key="5">
    <source>
        <dbReference type="ARBA" id="ARBA00022723"/>
    </source>
</evidence>
<dbReference type="Pfam" id="PF09382">
    <property type="entry name" value="RQC"/>
    <property type="match status" value="1"/>
</dbReference>
<feature type="region of interest" description="Disordered" evidence="20">
    <location>
        <begin position="266"/>
        <end position="285"/>
    </location>
</feature>
<dbReference type="EC" id="5.6.2.4" evidence="17"/>
<reference evidence="24 25" key="2">
    <citation type="submission" date="2019-01" db="EMBL/GenBank/DDBJ databases">
        <title>A chromosome length genome reference of the Java medaka (oryzias javanicus).</title>
        <authorList>
            <person name="Herpin A."/>
            <person name="Takehana Y."/>
            <person name="Naruse K."/>
            <person name="Ansai S."/>
            <person name="Kawaguchi M."/>
        </authorList>
    </citation>
    <scope>NUCLEOTIDE SEQUENCE [LARGE SCALE GENOMIC DNA]</scope>
    <source>
        <strain evidence="24">RS831</strain>
        <tissue evidence="24">Whole body</tissue>
    </source>
</reference>
<dbReference type="Pfam" id="PF00570">
    <property type="entry name" value="HRDC"/>
    <property type="match status" value="1"/>
</dbReference>
<dbReference type="NCBIfam" id="TIGR00614">
    <property type="entry name" value="recQ_fam"/>
    <property type="match status" value="1"/>
</dbReference>
<feature type="domain" description="Helicase C-terminal" evidence="23">
    <location>
        <begin position="851"/>
        <end position="1009"/>
    </location>
</feature>
<dbReference type="PROSITE" id="PS50967">
    <property type="entry name" value="HRDC"/>
    <property type="match status" value="1"/>
</dbReference>
<dbReference type="OMA" id="DEDCMSW"/>
<feature type="domain" description="HRDC" evidence="21">
    <location>
        <begin position="1197"/>
        <end position="1277"/>
    </location>
</feature>
<evidence type="ECO:0000256" key="7">
    <source>
        <dbReference type="ARBA" id="ARBA00022763"/>
    </source>
</evidence>
<dbReference type="FunFam" id="3.40.50.300:FF:000340">
    <property type="entry name" value="Bloom syndrome, RecQ helicase"/>
    <property type="match status" value="1"/>
</dbReference>
<feature type="domain" description="Helicase ATP-binding" evidence="22">
    <location>
        <begin position="661"/>
        <end position="836"/>
    </location>
</feature>
<keyword evidence="4" id="KW-0235">DNA replication</keyword>
<feature type="region of interest" description="Disordered" evidence="20">
    <location>
        <begin position="508"/>
        <end position="533"/>
    </location>
</feature>
<dbReference type="PROSITE" id="PS51194">
    <property type="entry name" value="HELICASE_CTER"/>
    <property type="match status" value="1"/>
</dbReference>
<feature type="compositionally biased region" description="Polar residues" evidence="20">
    <location>
        <begin position="222"/>
        <end position="233"/>
    </location>
</feature>
<dbReference type="Pfam" id="PF00270">
    <property type="entry name" value="DEAD"/>
    <property type="match status" value="1"/>
</dbReference>
<dbReference type="Pfam" id="PF08072">
    <property type="entry name" value="BDHCT"/>
    <property type="match status" value="1"/>
</dbReference>
<dbReference type="InterPro" id="IPR012532">
    <property type="entry name" value="BDHCT"/>
</dbReference>
<keyword evidence="5" id="KW-0479">Metal-binding</keyword>
<feature type="compositionally biased region" description="Basic and acidic residues" evidence="20">
    <location>
        <begin position="208"/>
        <end position="219"/>
    </location>
</feature>
<accession>A0A3S2N2A4</accession>
<dbReference type="GO" id="GO:0000724">
    <property type="term" value="P:double-strand break repair via homologous recombination"/>
    <property type="evidence" value="ECO:0007669"/>
    <property type="project" value="TreeGrafter"/>
</dbReference>
<dbReference type="GO" id="GO:0009378">
    <property type="term" value="F:four-way junction helicase activity"/>
    <property type="evidence" value="ECO:0007669"/>
    <property type="project" value="TreeGrafter"/>
</dbReference>
<dbReference type="GO" id="GO:0005694">
    <property type="term" value="C:chromosome"/>
    <property type="evidence" value="ECO:0007669"/>
    <property type="project" value="TreeGrafter"/>
</dbReference>
<evidence type="ECO:0000256" key="3">
    <source>
        <dbReference type="ARBA" id="ARBA00005446"/>
    </source>
</evidence>
<evidence type="ECO:0000256" key="1">
    <source>
        <dbReference type="ARBA" id="ARBA00001947"/>
    </source>
</evidence>
<dbReference type="SMART" id="SM00956">
    <property type="entry name" value="RQC"/>
    <property type="match status" value="1"/>
</dbReference>
<dbReference type="InterPro" id="IPR002121">
    <property type="entry name" value="HRDC_dom"/>
</dbReference>
<dbReference type="SMART" id="SM00341">
    <property type="entry name" value="HRDC"/>
    <property type="match status" value="1"/>
</dbReference>
<dbReference type="SMART" id="SM00487">
    <property type="entry name" value="DEXDc"/>
    <property type="match status" value="1"/>
</dbReference>